<reference evidence="1 2" key="1">
    <citation type="journal article" date="2018" name="Gigascience">
        <title>Genomes of trombidid mites reveal novel predicted allergens and laterally-transferred genes associated with secondary metabolism.</title>
        <authorList>
            <person name="Dong X."/>
            <person name="Chaisiri K."/>
            <person name="Xia D."/>
            <person name="Armstrong S.D."/>
            <person name="Fang Y."/>
            <person name="Donnelly M.J."/>
            <person name="Kadowaki T."/>
            <person name="McGarry J.W."/>
            <person name="Darby A.C."/>
            <person name="Makepeace B.L."/>
        </authorList>
    </citation>
    <scope>NUCLEOTIDE SEQUENCE [LARGE SCALE GENOMIC DNA]</scope>
    <source>
        <strain evidence="1">UoL-UT</strain>
    </source>
</reference>
<proteinExistence type="predicted"/>
<accession>A0A443S0S5</accession>
<name>A0A443S0S5_9ACAR</name>
<evidence type="ECO:0000313" key="1">
    <source>
        <dbReference type="EMBL" id="RWS21137.1"/>
    </source>
</evidence>
<organism evidence="1 2">
    <name type="scientific">Leptotrombidium deliense</name>
    <dbReference type="NCBI Taxonomy" id="299467"/>
    <lineage>
        <taxon>Eukaryota</taxon>
        <taxon>Metazoa</taxon>
        <taxon>Ecdysozoa</taxon>
        <taxon>Arthropoda</taxon>
        <taxon>Chelicerata</taxon>
        <taxon>Arachnida</taxon>
        <taxon>Acari</taxon>
        <taxon>Acariformes</taxon>
        <taxon>Trombidiformes</taxon>
        <taxon>Prostigmata</taxon>
        <taxon>Anystina</taxon>
        <taxon>Parasitengona</taxon>
        <taxon>Trombiculoidea</taxon>
        <taxon>Trombiculidae</taxon>
        <taxon>Leptotrombidium</taxon>
    </lineage>
</organism>
<evidence type="ECO:0000313" key="2">
    <source>
        <dbReference type="Proteomes" id="UP000288716"/>
    </source>
</evidence>
<comment type="caution">
    <text evidence="1">The sequence shown here is derived from an EMBL/GenBank/DDBJ whole genome shotgun (WGS) entry which is preliminary data.</text>
</comment>
<sequence length="99" mass="11113">MFKFRVNTLMTHKFSKNSVVHGQNIGCKDPSSYVGKYVGESQQCPALVKALCDNMLNFPTSSWVRGQQVQQNCAVIARWTAVATFTAPNNKYKGHFRVV</sequence>
<protein>
    <submittedName>
        <fullName evidence="1">Secreted protein-like protein</fullName>
    </submittedName>
</protein>
<dbReference type="VEuPathDB" id="VectorBase:LDEU010902"/>
<gene>
    <name evidence="1" type="ORF">B4U80_08912</name>
</gene>
<dbReference type="OrthoDB" id="6478758at2759"/>
<dbReference type="AlphaFoldDB" id="A0A443S0S5"/>
<dbReference type="EMBL" id="NCKV01013526">
    <property type="protein sequence ID" value="RWS21137.1"/>
    <property type="molecule type" value="Genomic_DNA"/>
</dbReference>
<dbReference type="Proteomes" id="UP000288716">
    <property type="component" value="Unassembled WGS sequence"/>
</dbReference>
<keyword evidence="2" id="KW-1185">Reference proteome</keyword>